<accession>A0A261FJG4</accession>
<dbReference type="EMBL" id="MWWV01000001">
    <property type="protein sequence ID" value="OZG59310.1"/>
    <property type="molecule type" value="Genomic_DNA"/>
</dbReference>
<organism evidence="1 2">
    <name type="scientific">Bifidobacterium tissieri</name>
    <dbReference type="NCBI Taxonomy" id="1630162"/>
    <lineage>
        <taxon>Bacteria</taxon>
        <taxon>Bacillati</taxon>
        <taxon>Actinomycetota</taxon>
        <taxon>Actinomycetes</taxon>
        <taxon>Bifidobacteriales</taxon>
        <taxon>Bifidobacteriaceae</taxon>
        <taxon>Bifidobacterium</taxon>
    </lineage>
</organism>
<dbReference type="Proteomes" id="UP000216444">
    <property type="component" value="Unassembled WGS sequence"/>
</dbReference>
<gene>
    <name evidence="1" type="ORF">BTIS_0041</name>
</gene>
<dbReference type="AlphaFoldDB" id="A0A261FJG4"/>
<keyword evidence="2" id="KW-1185">Reference proteome</keyword>
<protein>
    <submittedName>
        <fullName evidence="1">Uncharacterized protein</fullName>
    </submittedName>
</protein>
<evidence type="ECO:0000313" key="2">
    <source>
        <dbReference type="Proteomes" id="UP000216444"/>
    </source>
</evidence>
<sequence>MCPVRDLCLSETLVRRTRDDVLAGGLTYQERCVLSHEIADDLGVTLRGMSVLSSDAVLSWLRDHPGAVERARARTRAYWRSFKHPHGVRVQGRLF</sequence>
<evidence type="ECO:0000313" key="1">
    <source>
        <dbReference type="EMBL" id="OZG59310.1"/>
    </source>
</evidence>
<proteinExistence type="predicted"/>
<comment type="caution">
    <text evidence="1">The sequence shown here is derived from an EMBL/GenBank/DDBJ whole genome shotgun (WGS) entry which is preliminary data.</text>
</comment>
<reference evidence="1 2" key="1">
    <citation type="journal article" date="2017" name="BMC Genomics">
        <title>Comparative genomic and phylogenomic analyses of the Bifidobacteriaceae family.</title>
        <authorList>
            <person name="Lugli G.A."/>
            <person name="Milani C."/>
            <person name="Turroni F."/>
            <person name="Duranti S."/>
            <person name="Mancabelli L."/>
            <person name="Mangifesta M."/>
            <person name="Ferrario C."/>
            <person name="Modesto M."/>
            <person name="Mattarelli P."/>
            <person name="Jiri K."/>
            <person name="van Sinderen D."/>
            <person name="Ventura M."/>
        </authorList>
    </citation>
    <scope>NUCLEOTIDE SEQUENCE [LARGE SCALE GENOMIC DNA]</scope>
    <source>
        <strain evidence="1 2">DSM 100201</strain>
    </source>
</reference>
<name>A0A261FJG4_9BIFI</name>